<proteinExistence type="predicted"/>
<protein>
    <submittedName>
        <fullName evidence="1">Uncharacterized protein</fullName>
    </submittedName>
</protein>
<gene>
    <name evidence="1" type="ORF">PAMC26510_31700</name>
</gene>
<accession>A0A242M7U3</accession>
<dbReference type="RefSeq" id="WP_086383374.1">
    <property type="nucleotide sequence ID" value="NZ_NBTY01000197.1"/>
</dbReference>
<dbReference type="EMBL" id="NBTY01000197">
    <property type="protein sequence ID" value="OTP67335.1"/>
    <property type="molecule type" value="Genomic_DNA"/>
</dbReference>
<comment type="caution">
    <text evidence="1">The sequence shown here is derived from an EMBL/GenBank/DDBJ whole genome shotgun (WGS) entry which is preliminary data.</text>
</comment>
<evidence type="ECO:0000313" key="2">
    <source>
        <dbReference type="Proteomes" id="UP000194546"/>
    </source>
</evidence>
<dbReference type="Proteomes" id="UP000194546">
    <property type="component" value="Unassembled WGS sequence"/>
</dbReference>
<organism evidence="1 2">
    <name type="scientific">Caballeronia sordidicola</name>
    <name type="common">Burkholderia sordidicola</name>
    <dbReference type="NCBI Taxonomy" id="196367"/>
    <lineage>
        <taxon>Bacteria</taxon>
        <taxon>Pseudomonadati</taxon>
        <taxon>Pseudomonadota</taxon>
        <taxon>Betaproteobacteria</taxon>
        <taxon>Burkholderiales</taxon>
        <taxon>Burkholderiaceae</taxon>
        <taxon>Caballeronia</taxon>
    </lineage>
</organism>
<reference evidence="1 2" key="1">
    <citation type="submission" date="2017-03" db="EMBL/GenBank/DDBJ databases">
        <title>Genome analysis of strain PAMC 26510.</title>
        <authorList>
            <person name="Oh H.-M."/>
            <person name="Yang J.-A."/>
        </authorList>
    </citation>
    <scope>NUCLEOTIDE SEQUENCE [LARGE SCALE GENOMIC DNA]</scope>
    <source>
        <strain evidence="1 2">PAMC 26510</strain>
    </source>
</reference>
<dbReference type="AlphaFoldDB" id="A0A242M7U3"/>
<sequence length="76" mass="8529">MTKKLIRMFTIDAETFPLDVVPEEESRLAKPHPMIAATHDGLTARADANALARRMAKAPVDLNEIARQFWARRAGK</sequence>
<name>A0A242M7U3_CABSO</name>
<evidence type="ECO:0000313" key="1">
    <source>
        <dbReference type="EMBL" id="OTP67335.1"/>
    </source>
</evidence>